<reference evidence="9 10" key="1">
    <citation type="submission" date="2024-05" db="EMBL/GenBank/DDBJ databases">
        <authorList>
            <person name="Wallberg A."/>
        </authorList>
    </citation>
    <scope>NUCLEOTIDE SEQUENCE [LARGE SCALE GENOMIC DNA]</scope>
</reference>
<comment type="similarity">
    <text evidence="2 6">Belongs to the YIP1 family.</text>
</comment>
<accession>A0AAV2RHM8</accession>
<dbReference type="PANTHER" id="PTHR21236:SF2">
    <property type="entry name" value="PROTEIN YIPF"/>
    <property type="match status" value="1"/>
</dbReference>
<evidence type="ECO:0000313" key="10">
    <source>
        <dbReference type="Proteomes" id="UP001497623"/>
    </source>
</evidence>
<feature type="transmembrane region" description="Helical" evidence="6">
    <location>
        <begin position="217"/>
        <end position="237"/>
    </location>
</feature>
<feature type="transmembrane region" description="Helical" evidence="6">
    <location>
        <begin position="189"/>
        <end position="211"/>
    </location>
</feature>
<evidence type="ECO:0000256" key="6">
    <source>
        <dbReference type="RuleBase" id="RU361264"/>
    </source>
</evidence>
<feature type="transmembrane region" description="Helical" evidence="6">
    <location>
        <begin position="159"/>
        <end position="177"/>
    </location>
</feature>
<dbReference type="PANTHER" id="PTHR21236">
    <property type="entry name" value="GOLGI MEMBRANE PROTEIN YIP1"/>
    <property type="match status" value="1"/>
</dbReference>
<dbReference type="GO" id="GO:0006888">
    <property type="term" value="P:endoplasmic reticulum to Golgi vesicle-mediated transport"/>
    <property type="evidence" value="ECO:0007669"/>
    <property type="project" value="InterPro"/>
</dbReference>
<evidence type="ECO:0000256" key="3">
    <source>
        <dbReference type="ARBA" id="ARBA00022692"/>
    </source>
</evidence>
<organism evidence="9 10">
    <name type="scientific">Meganyctiphanes norvegica</name>
    <name type="common">Northern krill</name>
    <name type="synonym">Thysanopoda norvegica</name>
    <dbReference type="NCBI Taxonomy" id="48144"/>
    <lineage>
        <taxon>Eukaryota</taxon>
        <taxon>Metazoa</taxon>
        <taxon>Ecdysozoa</taxon>
        <taxon>Arthropoda</taxon>
        <taxon>Crustacea</taxon>
        <taxon>Multicrustacea</taxon>
        <taxon>Malacostraca</taxon>
        <taxon>Eumalacostraca</taxon>
        <taxon>Eucarida</taxon>
        <taxon>Euphausiacea</taxon>
        <taxon>Euphausiidae</taxon>
        <taxon>Meganyctiphanes</taxon>
    </lineage>
</organism>
<dbReference type="GO" id="GO:0000139">
    <property type="term" value="C:Golgi membrane"/>
    <property type="evidence" value="ECO:0007669"/>
    <property type="project" value="UniProtKB-SubCell"/>
</dbReference>
<evidence type="ECO:0000256" key="2">
    <source>
        <dbReference type="ARBA" id="ARBA00010596"/>
    </source>
</evidence>
<dbReference type="GO" id="GO:0005802">
    <property type="term" value="C:trans-Golgi network"/>
    <property type="evidence" value="ECO:0007669"/>
    <property type="project" value="TreeGrafter"/>
</dbReference>
<evidence type="ECO:0000259" key="8">
    <source>
        <dbReference type="Pfam" id="PF04893"/>
    </source>
</evidence>
<protein>
    <recommendedName>
        <fullName evidence="6">Protein YIPF</fullName>
    </recommendedName>
</protein>
<keyword evidence="4 6" id="KW-1133">Transmembrane helix</keyword>
<comment type="subcellular location">
    <subcellularLocation>
        <location evidence="6">Golgi apparatus membrane</location>
        <topology evidence="6">Multi-pass membrane protein</topology>
    </subcellularLocation>
    <subcellularLocation>
        <location evidence="1">Membrane</location>
        <topology evidence="1">Multi-pass membrane protein</topology>
    </subcellularLocation>
</comment>
<evidence type="ECO:0000313" key="9">
    <source>
        <dbReference type="EMBL" id="CAL4126039.1"/>
    </source>
</evidence>
<gene>
    <name evidence="9" type="ORF">MNOR_LOCUS25356</name>
</gene>
<keyword evidence="5 6" id="KW-0472">Membrane</keyword>
<feature type="transmembrane region" description="Helical" evidence="6">
    <location>
        <begin position="249"/>
        <end position="266"/>
    </location>
</feature>
<feature type="region of interest" description="Disordered" evidence="7">
    <location>
        <begin position="45"/>
        <end position="96"/>
    </location>
</feature>
<dbReference type="AlphaFoldDB" id="A0AAV2RHM8"/>
<keyword evidence="3 6" id="KW-0812">Transmembrane</keyword>
<dbReference type="Proteomes" id="UP001497623">
    <property type="component" value="Unassembled WGS sequence"/>
</dbReference>
<feature type="domain" description="Yip1" evidence="8">
    <location>
        <begin position="122"/>
        <end position="264"/>
    </location>
</feature>
<dbReference type="GO" id="GO:0048280">
    <property type="term" value="P:vesicle fusion with Golgi apparatus"/>
    <property type="evidence" value="ECO:0007669"/>
    <property type="project" value="TreeGrafter"/>
</dbReference>
<dbReference type="InterPro" id="IPR045231">
    <property type="entry name" value="Yip1/4-like"/>
</dbReference>
<dbReference type="Pfam" id="PF04893">
    <property type="entry name" value="Yip1"/>
    <property type="match status" value="1"/>
</dbReference>
<evidence type="ECO:0000256" key="5">
    <source>
        <dbReference type="ARBA" id="ARBA00023136"/>
    </source>
</evidence>
<evidence type="ECO:0000256" key="7">
    <source>
        <dbReference type="SAM" id="MobiDB-lite"/>
    </source>
</evidence>
<proteinExistence type="inferred from homology"/>
<dbReference type="EMBL" id="CAXKWB010024125">
    <property type="protein sequence ID" value="CAL4126039.1"/>
    <property type="molecule type" value="Genomic_DNA"/>
</dbReference>
<name>A0AAV2RHM8_MEGNR</name>
<dbReference type="InterPro" id="IPR006977">
    <property type="entry name" value="Yip1_dom"/>
</dbReference>
<evidence type="ECO:0000256" key="4">
    <source>
        <dbReference type="ARBA" id="ARBA00022989"/>
    </source>
</evidence>
<evidence type="ECO:0000256" key="1">
    <source>
        <dbReference type="ARBA" id="ARBA00004141"/>
    </source>
</evidence>
<feature type="compositionally biased region" description="Low complexity" evidence="7">
    <location>
        <begin position="47"/>
        <end position="71"/>
    </location>
</feature>
<comment type="caution">
    <text evidence="9">The sequence shown here is derived from an EMBL/GenBank/DDBJ whole genome shotgun (WGS) entry which is preliminary data.</text>
</comment>
<feature type="transmembrane region" description="Helical" evidence="6">
    <location>
        <begin position="135"/>
        <end position="153"/>
    </location>
</feature>
<keyword evidence="10" id="KW-1185">Reference proteome</keyword>
<sequence>MAYNSWNQDQYGNQGWGDQNSFSYDMGAADFAPTDFGQEQQFQSFDYSTSGGSQPPPTTSTYSTATTQPPSFFTPGPSIMTPGISPEEPHHVGESLEDEPPLLEELGINPDAIVQKTLTVMNPFRRTDAHLLQDTDLAGPLVFCMAFGGFLLLSGKLSFGHIYGIGLLGCIALYGLLNMMSMSGVEFGVVVSVLGYCILPMVGVAGINVLISLQDTIGMILVGAAVIWCAISSSKLFVTALSMDHQQPLVAYPCALLYGVFALITIF</sequence>